<dbReference type="GO" id="GO:2000008">
    <property type="term" value="P:regulation of protein localization to cell surface"/>
    <property type="evidence" value="ECO:0007669"/>
    <property type="project" value="TreeGrafter"/>
</dbReference>
<dbReference type="PANTHER" id="PTHR31181:SF75">
    <property type="entry name" value="EGG CELL-SECRETED-LIKE PROTEIN (DUF1278)"/>
    <property type="match status" value="1"/>
</dbReference>
<dbReference type="OrthoDB" id="1862203at2759"/>
<dbReference type="GO" id="GO:0031982">
    <property type="term" value="C:vesicle"/>
    <property type="evidence" value="ECO:0007669"/>
    <property type="project" value="TreeGrafter"/>
</dbReference>
<dbReference type="GO" id="GO:0080155">
    <property type="term" value="P:regulation of double fertilization forming a zygote and endosperm"/>
    <property type="evidence" value="ECO:0007669"/>
    <property type="project" value="TreeGrafter"/>
</dbReference>
<accession>A0A0D3DBI5</accession>
<dbReference type="RefSeq" id="XP_013597180.1">
    <property type="nucleotide sequence ID" value="XM_013741726.1"/>
</dbReference>
<sequence length="113" mass="12305">MEHTSRALVLALALCLAVLITPGAAHDQPPRSESPPSFPIDLEKCWSSLFNVHGCVLELFQSVFSGKFGHVGTACCKAFSTIDANCWPHMFPLNPFFPPLLKDNCANLVPNLP</sequence>
<keyword evidence="5" id="KW-1185">Reference proteome</keyword>
<dbReference type="Proteomes" id="UP000032141">
    <property type="component" value="Chromosome C7"/>
</dbReference>
<dbReference type="AlphaFoldDB" id="A0A0D3DBI5"/>
<evidence type="ECO:0000256" key="2">
    <source>
        <dbReference type="SAM" id="SignalP"/>
    </source>
</evidence>
<feature type="chain" id="PRO_5002260174" description="Prolamin-like domain-containing protein" evidence="2">
    <location>
        <begin position="26"/>
        <end position="113"/>
    </location>
</feature>
<feature type="domain" description="Prolamin-like" evidence="3">
    <location>
        <begin position="44"/>
        <end position="105"/>
    </location>
</feature>
<evidence type="ECO:0000256" key="1">
    <source>
        <dbReference type="ARBA" id="ARBA00022729"/>
    </source>
</evidence>
<dbReference type="Pfam" id="PF05617">
    <property type="entry name" value="Prolamin_like"/>
    <property type="match status" value="1"/>
</dbReference>
<dbReference type="InterPro" id="IPR008502">
    <property type="entry name" value="Prolamin-like"/>
</dbReference>
<dbReference type="EnsemblPlants" id="Bo7g087400.1">
    <property type="protein sequence ID" value="Bo7g087400.1"/>
    <property type="gene ID" value="Bo7g087400"/>
</dbReference>
<feature type="signal peptide" evidence="2">
    <location>
        <begin position="1"/>
        <end position="25"/>
    </location>
</feature>
<dbReference type="PANTHER" id="PTHR31181">
    <property type="entry name" value="EGG CELL-SECRETED PROTEIN 1.4"/>
    <property type="match status" value="1"/>
</dbReference>
<evidence type="ECO:0000313" key="4">
    <source>
        <dbReference type="EnsemblPlants" id="Bo7g087400.1"/>
    </source>
</evidence>
<dbReference type="HOGENOM" id="CLU_158224_1_0_1"/>
<name>A0A0D3DBI5_BRAOL</name>
<evidence type="ECO:0000313" key="5">
    <source>
        <dbReference type="Proteomes" id="UP000032141"/>
    </source>
</evidence>
<reference evidence="4" key="2">
    <citation type="submission" date="2015-03" db="UniProtKB">
        <authorList>
            <consortium name="EnsemblPlants"/>
        </authorList>
    </citation>
    <scope>IDENTIFICATION</scope>
</reference>
<dbReference type="GO" id="GO:0009567">
    <property type="term" value="P:double fertilization forming a zygote and endosperm"/>
    <property type="evidence" value="ECO:0007669"/>
    <property type="project" value="TreeGrafter"/>
</dbReference>
<keyword evidence="1 2" id="KW-0732">Signal</keyword>
<dbReference type="Gramene" id="Bo7g087400.1">
    <property type="protein sequence ID" value="Bo7g087400.1"/>
    <property type="gene ID" value="Bo7g087400"/>
</dbReference>
<proteinExistence type="predicted"/>
<reference evidence="4 5" key="1">
    <citation type="journal article" date="2014" name="Genome Biol.">
        <title>Transcriptome and methylome profiling reveals relics of genome dominance in the mesopolyploid Brassica oleracea.</title>
        <authorList>
            <person name="Parkin I.A."/>
            <person name="Koh C."/>
            <person name="Tang H."/>
            <person name="Robinson S.J."/>
            <person name="Kagale S."/>
            <person name="Clarke W.E."/>
            <person name="Town C.D."/>
            <person name="Nixon J."/>
            <person name="Krishnakumar V."/>
            <person name="Bidwell S.L."/>
            <person name="Denoeud F."/>
            <person name="Belcram H."/>
            <person name="Links M.G."/>
            <person name="Just J."/>
            <person name="Clarke C."/>
            <person name="Bender T."/>
            <person name="Huebert T."/>
            <person name="Mason A.S."/>
            <person name="Pires J.C."/>
            <person name="Barker G."/>
            <person name="Moore J."/>
            <person name="Walley P.G."/>
            <person name="Manoli S."/>
            <person name="Batley J."/>
            <person name="Edwards D."/>
            <person name="Nelson M.N."/>
            <person name="Wang X."/>
            <person name="Paterson A.H."/>
            <person name="King G."/>
            <person name="Bancroft I."/>
            <person name="Chalhoub B."/>
            <person name="Sharpe A.G."/>
        </authorList>
    </citation>
    <scope>NUCLEOTIDE SEQUENCE</scope>
    <source>
        <strain evidence="4 5">cv. TO1000</strain>
    </source>
</reference>
<dbReference type="KEGG" id="boe:106305346"/>
<dbReference type="eggNOG" id="ENOG502S9MP">
    <property type="taxonomic scope" value="Eukaryota"/>
</dbReference>
<protein>
    <recommendedName>
        <fullName evidence="3">Prolamin-like domain-containing protein</fullName>
    </recommendedName>
</protein>
<dbReference type="OMA" id="MECWAAS"/>
<dbReference type="GeneID" id="106305346"/>
<dbReference type="GO" id="GO:0005576">
    <property type="term" value="C:extracellular region"/>
    <property type="evidence" value="ECO:0007669"/>
    <property type="project" value="TreeGrafter"/>
</dbReference>
<organism evidence="4 5">
    <name type="scientific">Brassica oleracea var. oleracea</name>
    <dbReference type="NCBI Taxonomy" id="109376"/>
    <lineage>
        <taxon>Eukaryota</taxon>
        <taxon>Viridiplantae</taxon>
        <taxon>Streptophyta</taxon>
        <taxon>Embryophyta</taxon>
        <taxon>Tracheophyta</taxon>
        <taxon>Spermatophyta</taxon>
        <taxon>Magnoliopsida</taxon>
        <taxon>eudicotyledons</taxon>
        <taxon>Gunneridae</taxon>
        <taxon>Pentapetalae</taxon>
        <taxon>rosids</taxon>
        <taxon>malvids</taxon>
        <taxon>Brassicales</taxon>
        <taxon>Brassicaceae</taxon>
        <taxon>Brassiceae</taxon>
        <taxon>Brassica</taxon>
    </lineage>
</organism>
<dbReference type="STRING" id="109376.A0A0D3DBI5"/>
<evidence type="ECO:0000259" key="3">
    <source>
        <dbReference type="Pfam" id="PF05617"/>
    </source>
</evidence>